<dbReference type="PROSITE" id="PS00973">
    <property type="entry name" value="USP_2"/>
    <property type="match status" value="1"/>
</dbReference>
<protein>
    <recommendedName>
        <fullName evidence="2">USP domain-containing protein</fullName>
    </recommendedName>
</protein>
<dbReference type="InterPro" id="IPR018200">
    <property type="entry name" value="USP_CS"/>
</dbReference>
<evidence type="ECO:0000313" key="3">
    <source>
        <dbReference type="EMBL" id="KRX03838.1"/>
    </source>
</evidence>
<dbReference type="Proteomes" id="UP000054937">
    <property type="component" value="Unassembled WGS sequence"/>
</dbReference>
<keyword evidence="4" id="KW-1185">Reference proteome</keyword>
<feature type="domain" description="USP" evidence="2">
    <location>
        <begin position="138"/>
        <end position="461"/>
    </location>
</feature>
<dbReference type="InterPro" id="IPR028889">
    <property type="entry name" value="USP"/>
</dbReference>
<dbReference type="Pfam" id="PF00443">
    <property type="entry name" value="UCH"/>
    <property type="match status" value="1"/>
</dbReference>
<dbReference type="Gene3D" id="3.90.70.10">
    <property type="entry name" value="Cysteine proteinases"/>
    <property type="match status" value="1"/>
</dbReference>
<reference evidence="3 4" key="1">
    <citation type="journal article" date="2015" name="Sci. Rep.">
        <title>Genome of the facultative scuticociliatosis pathogen Pseudocohnilembus persalinus provides insight into its virulence through horizontal gene transfer.</title>
        <authorList>
            <person name="Xiong J."/>
            <person name="Wang G."/>
            <person name="Cheng J."/>
            <person name="Tian M."/>
            <person name="Pan X."/>
            <person name="Warren A."/>
            <person name="Jiang C."/>
            <person name="Yuan D."/>
            <person name="Miao W."/>
        </authorList>
    </citation>
    <scope>NUCLEOTIDE SEQUENCE [LARGE SCALE GENOMIC DNA]</scope>
    <source>
        <strain evidence="3">36N120E</strain>
    </source>
</reference>
<dbReference type="GO" id="GO:0005829">
    <property type="term" value="C:cytosol"/>
    <property type="evidence" value="ECO:0007669"/>
    <property type="project" value="TreeGrafter"/>
</dbReference>
<dbReference type="GO" id="GO:0016579">
    <property type="term" value="P:protein deubiquitination"/>
    <property type="evidence" value="ECO:0007669"/>
    <property type="project" value="InterPro"/>
</dbReference>
<evidence type="ECO:0000256" key="1">
    <source>
        <dbReference type="SAM" id="MobiDB-lite"/>
    </source>
</evidence>
<comment type="caution">
    <text evidence="3">The sequence shown here is derived from an EMBL/GenBank/DDBJ whole genome shotgun (WGS) entry which is preliminary data.</text>
</comment>
<dbReference type="AlphaFoldDB" id="A0A0V0QNK7"/>
<sequence length="1083" mass="128443">MLLQDEQQLLLQISQKKQSSSQSLTGENQNQALNSTSDQSTQIMTVSDPKNIKVGSIYPKAKNYETRKSALNLLVSLLVQNQKTTNQQGNKQELEVYNPSQETYEFLRQFLVNGNWRTKSQNDWSVITYLQRHKSGYVGLRNLGCTCYMFSDALVSVNPNLENVKLNENVLYNTQLILGALKFSQKQYYDPRYFCQAFKNFDGSPIDVLQQMDVDEFFNTLFDKLENNLKLYKNDFIIKETFGGVLSNEEEPSLAISVQVKNKSSLQEGLQAYVEGEMLQGENAYYCEKCDKKVNTLKRQSIKKLPNVLIIVLKRFEFDFEEMRKLKVNDYCEFPQKLDMTQYTQAYLHEQDLKDSDNNQEQEETNQEKIKKNKFMDKSYYQFNLSGIVIHQGNSESGHYYSLIKENQQWFELNDKIVRNFDESEIPNVCFGGQEKISDNEFDKGMVQKNRNAYLLFYKRDVLYDEMGQQKSQLVSTQRLNNLSDQIQQEVIQDNMRYRINNYFFSNNFQEFQENLVNKIEDQKSYEFNLPEQKLFITYFFTVVVRRQGRQDRIPIFYPKIKNILQNNSKIAQWLVRNFCDDKLLQEFLIDCPIKDMQYLCTGILILAIQSTIKLEQNMEYDLFKQQSVVVKLLSIMIYMIHDTKYQGQNMERIYRIIFMCNRININLKIFLLKNQMIGRIVQIMQHKNPQGPGYEQIEHYWNFGKLKEKSDLGEPNLQSDNNKCSIKAYEEMLEEKKQQKMQEKTVISYNYLIATLSDLVRSVNFDDKPDKQPKQFSSSQINYVVDQQDIDFLKENLLVMNTLFRQSTEKISRNKLGQMMAYLSSDKKFYSTLMLYIEEMLSDKQNIVIDDEDLRPYMVVLYRLAQIQDSNQKDRNNEIATVILKFLVKNTKFIQPNQIVFQYLLKFYDKIPAFRENIVQLILNNKEMVISTFYRWIEEISNPIQFVNQNKGRIYKDPSRKFIQLYQSITDQQLSKLRILALERQEQFKKMMKNQDLALQYDFDEDLSQQNLQIGTKIDYKFDEYKGWGSFEIIDSIDSMYHIQGIDQNNSQLKKWVYFDDQFIAPYETAKIQLKNQFDYFK</sequence>
<accession>A0A0V0QNK7</accession>
<feature type="region of interest" description="Disordered" evidence="1">
    <location>
        <begin position="20"/>
        <end position="45"/>
    </location>
</feature>
<dbReference type="InterPro" id="IPR001394">
    <property type="entry name" value="Peptidase_C19_UCH"/>
</dbReference>
<dbReference type="PROSITE" id="PS50235">
    <property type="entry name" value="USP_3"/>
    <property type="match status" value="1"/>
</dbReference>
<dbReference type="InParanoid" id="A0A0V0QNK7"/>
<organism evidence="3 4">
    <name type="scientific">Pseudocohnilembus persalinus</name>
    <name type="common">Ciliate</name>
    <dbReference type="NCBI Taxonomy" id="266149"/>
    <lineage>
        <taxon>Eukaryota</taxon>
        <taxon>Sar</taxon>
        <taxon>Alveolata</taxon>
        <taxon>Ciliophora</taxon>
        <taxon>Intramacronucleata</taxon>
        <taxon>Oligohymenophorea</taxon>
        <taxon>Scuticociliatia</taxon>
        <taxon>Philasterida</taxon>
        <taxon>Pseudocohnilembidae</taxon>
        <taxon>Pseudocohnilembus</taxon>
    </lineage>
</organism>
<dbReference type="FunFam" id="3.90.70.10:FF:000022">
    <property type="entry name" value="Ubiquitin carboxyl-terminal hydrolase 24"/>
    <property type="match status" value="1"/>
</dbReference>
<gene>
    <name evidence="3" type="ORF">PPERSA_04633</name>
</gene>
<dbReference type="InterPro" id="IPR050164">
    <property type="entry name" value="Peptidase_C19"/>
</dbReference>
<name>A0A0V0QNK7_PSEPJ</name>
<dbReference type="GO" id="GO:0004843">
    <property type="term" value="F:cysteine-type deubiquitinase activity"/>
    <property type="evidence" value="ECO:0007669"/>
    <property type="project" value="InterPro"/>
</dbReference>
<dbReference type="GO" id="GO:0005634">
    <property type="term" value="C:nucleus"/>
    <property type="evidence" value="ECO:0007669"/>
    <property type="project" value="TreeGrafter"/>
</dbReference>
<dbReference type="OrthoDB" id="289038at2759"/>
<feature type="compositionally biased region" description="Polar residues" evidence="1">
    <location>
        <begin position="25"/>
        <end position="45"/>
    </location>
</feature>
<dbReference type="PANTHER" id="PTHR24006">
    <property type="entry name" value="UBIQUITIN CARBOXYL-TERMINAL HYDROLASE"/>
    <property type="match status" value="1"/>
</dbReference>
<dbReference type="InterPro" id="IPR038765">
    <property type="entry name" value="Papain-like_cys_pep_sf"/>
</dbReference>
<dbReference type="PANTHER" id="PTHR24006:SF827">
    <property type="entry name" value="UBIQUITIN CARBOXYL-TERMINAL HYDROLASE 34"/>
    <property type="match status" value="1"/>
</dbReference>
<evidence type="ECO:0000313" key="4">
    <source>
        <dbReference type="Proteomes" id="UP000054937"/>
    </source>
</evidence>
<evidence type="ECO:0000259" key="2">
    <source>
        <dbReference type="PROSITE" id="PS50235"/>
    </source>
</evidence>
<dbReference type="SUPFAM" id="SSF54001">
    <property type="entry name" value="Cysteine proteinases"/>
    <property type="match status" value="1"/>
</dbReference>
<proteinExistence type="predicted"/>
<dbReference type="EMBL" id="LDAU01000125">
    <property type="protein sequence ID" value="KRX03838.1"/>
    <property type="molecule type" value="Genomic_DNA"/>
</dbReference>